<sequence length="74" mass="8401">MARLVVRCPESSWHFTFTVCKNLSHDRLRCVFVRKPTIAVMNINSLVHAGSQLRCSISKQRVPRNHDAGSLPVQ</sequence>
<evidence type="ECO:0000313" key="2">
    <source>
        <dbReference type="Proteomes" id="UP000287033"/>
    </source>
</evidence>
<comment type="caution">
    <text evidence="1">The sequence shown here is derived from an EMBL/GenBank/DDBJ whole genome shotgun (WGS) entry which is preliminary data.</text>
</comment>
<protein>
    <submittedName>
        <fullName evidence="1">Uncharacterized protein</fullName>
    </submittedName>
</protein>
<name>A0A401TTF1_CHIPU</name>
<dbReference type="AlphaFoldDB" id="A0A401TTF1"/>
<reference evidence="1 2" key="1">
    <citation type="journal article" date="2018" name="Nat. Ecol. Evol.">
        <title>Shark genomes provide insights into elasmobranch evolution and the origin of vertebrates.</title>
        <authorList>
            <person name="Hara Y"/>
            <person name="Yamaguchi K"/>
            <person name="Onimaru K"/>
            <person name="Kadota M"/>
            <person name="Koyanagi M"/>
            <person name="Keeley SD"/>
            <person name="Tatsumi K"/>
            <person name="Tanaka K"/>
            <person name="Motone F"/>
            <person name="Kageyama Y"/>
            <person name="Nozu R"/>
            <person name="Adachi N"/>
            <person name="Nishimura O"/>
            <person name="Nakagawa R"/>
            <person name="Tanegashima C"/>
            <person name="Kiyatake I"/>
            <person name="Matsumoto R"/>
            <person name="Murakumo K"/>
            <person name="Nishida K"/>
            <person name="Terakita A"/>
            <person name="Kuratani S"/>
            <person name="Sato K"/>
            <person name="Hyodo S Kuraku.S."/>
        </authorList>
    </citation>
    <scope>NUCLEOTIDE SEQUENCE [LARGE SCALE GENOMIC DNA]</scope>
</reference>
<dbReference type="EMBL" id="BEZZ01174139">
    <property type="protein sequence ID" value="GCC45925.1"/>
    <property type="molecule type" value="Genomic_DNA"/>
</dbReference>
<dbReference type="Proteomes" id="UP000287033">
    <property type="component" value="Unassembled WGS sequence"/>
</dbReference>
<accession>A0A401TTF1</accession>
<evidence type="ECO:0000313" key="1">
    <source>
        <dbReference type="EMBL" id="GCC45925.1"/>
    </source>
</evidence>
<gene>
    <name evidence="1" type="ORF">chiPu_0030081</name>
</gene>
<organism evidence="1 2">
    <name type="scientific">Chiloscyllium punctatum</name>
    <name type="common">Brownbanded bambooshark</name>
    <name type="synonym">Hemiscyllium punctatum</name>
    <dbReference type="NCBI Taxonomy" id="137246"/>
    <lineage>
        <taxon>Eukaryota</taxon>
        <taxon>Metazoa</taxon>
        <taxon>Chordata</taxon>
        <taxon>Craniata</taxon>
        <taxon>Vertebrata</taxon>
        <taxon>Chondrichthyes</taxon>
        <taxon>Elasmobranchii</taxon>
        <taxon>Galeomorphii</taxon>
        <taxon>Galeoidea</taxon>
        <taxon>Orectolobiformes</taxon>
        <taxon>Hemiscylliidae</taxon>
        <taxon>Chiloscyllium</taxon>
    </lineage>
</organism>
<proteinExistence type="predicted"/>
<keyword evidence="2" id="KW-1185">Reference proteome</keyword>